<dbReference type="STRING" id="565045.NOR51B_984"/>
<feature type="domain" description="3-dehydroquinate synthase N-terminal" evidence="19">
    <location>
        <begin position="74"/>
        <end position="186"/>
    </location>
</feature>
<comment type="subcellular location">
    <subcellularLocation>
        <location evidence="4 18">Cytoplasm</location>
    </subcellularLocation>
</comment>
<keyword evidence="9 18" id="KW-0963">Cytoplasm</keyword>
<dbReference type="EMBL" id="DS999411">
    <property type="protein sequence ID" value="EED35042.1"/>
    <property type="molecule type" value="Genomic_DNA"/>
</dbReference>
<comment type="caution">
    <text evidence="18">Lacks conserved residue(s) required for the propagation of feature annotation.</text>
</comment>
<evidence type="ECO:0000259" key="20">
    <source>
        <dbReference type="Pfam" id="PF24621"/>
    </source>
</evidence>
<dbReference type="SUPFAM" id="SSF56796">
    <property type="entry name" value="Dehydroquinate synthase-like"/>
    <property type="match status" value="1"/>
</dbReference>
<organism evidence="21 22">
    <name type="scientific">Luminiphilus syltensis NOR5-1B</name>
    <dbReference type="NCBI Taxonomy" id="565045"/>
    <lineage>
        <taxon>Bacteria</taxon>
        <taxon>Pseudomonadati</taxon>
        <taxon>Pseudomonadota</taxon>
        <taxon>Gammaproteobacteria</taxon>
        <taxon>Cellvibrionales</taxon>
        <taxon>Halieaceae</taxon>
        <taxon>Luminiphilus</taxon>
    </lineage>
</organism>
<dbReference type="AlphaFoldDB" id="B8KUU2"/>
<evidence type="ECO:0000256" key="14">
    <source>
        <dbReference type="ARBA" id="ARBA00023027"/>
    </source>
</evidence>
<dbReference type="GO" id="GO:0008652">
    <property type="term" value="P:amino acid biosynthetic process"/>
    <property type="evidence" value="ECO:0007669"/>
    <property type="project" value="UniProtKB-KW"/>
</dbReference>
<comment type="cofactor">
    <cofactor evidence="18">
        <name>Co(2+)</name>
        <dbReference type="ChEBI" id="CHEBI:48828"/>
    </cofactor>
    <cofactor evidence="18">
        <name>Zn(2+)</name>
        <dbReference type="ChEBI" id="CHEBI:29105"/>
    </cofactor>
    <text evidence="18">Binds 1 divalent metal cation per subunit. Can use either Co(2+) or Zn(2+).</text>
</comment>
<feature type="binding site" evidence="18">
    <location>
        <begin position="78"/>
        <end position="83"/>
    </location>
    <ligand>
        <name>NAD(+)</name>
        <dbReference type="ChEBI" id="CHEBI:57540"/>
    </ligand>
</feature>
<keyword evidence="10 18" id="KW-0028">Amino-acid biosynthesis</keyword>
<name>B8KUU2_9GAMM</name>
<evidence type="ECO:0000256" key="12">
    <source>
        <dbReference type="ARBA" id="ARBA00022741"/>
    </source>
</evidence>
<dbReference type="Pfam" id="PF24621">
    <property type="entry name" value="DHQS_C"/>
    <property type="match status" value="1"/>
</dbReference>
<protein>
    <recommendedName>
        <fullName evidence="8 18">3-dehydroquinate synthase</fullName>
        <shortName evidence="18">DHQS</shortName>
        <ecNumber evidence="7 18">4.2.3.4</ecNumber>
    </recommendedName>
</protein>
<dbReference type="PIRSF" id="PIRSF001455">
    <property type="entry name" value="DHQ_synth"/>
    <property type="match status" value="1"/>
</dbReference>
<dbReference type="InterPro" id="IPR030963">
    <property type="entry name" value="DHQ_synth_fam"/>
</dbReference>
<evidence type="ECO:0000256" key="2">
    <source>
        <dbReference type="ARBA" id="ARBA00001911"/>
    </source>
</evidence>
<evidence type="ECO:0000256" key="10">
    <source>
        <dbReference type="ARBA" id="ARBA00022605"/>
    </source>
</evidence>
<dbReference type="GO" id="GO:0009073">
    <property type="term" value="P:aromatic amino acid family biosynthetic process"/>
    <property type="evidence" value="ECO:0007669"/>
    <property type="project" value="UniProtKB-KW"/>
</dbReference>
<dbReference type="NCBIfam" id="TIGR01357">
    <property type="entry name" value="aroB"/>
    <property type="match status" value="1"/>
</dbReference>
<keyword evidence="15 18" id="KW-0057">Aromatic amino acid biosynthesis</keyword>
<dbReference type="PANTHER" id="PTHR43622:SF7">
    <property type="entry name" value="3-DEHYDROQUINATE SYNTHASE, CHLOROPLASTIC"/>
    <property type="match status" value="1"/>
</dbReference>
<dbReference type="GO" id="GO:0046872">
    <property type="term" value="F:metal ion binding"/>
    <property type="evidence" value="ECO:0007669"/>
    <property type="project" value="UniProtKB-KW"/>
</dbReference>
<dbReference type="EC" id="4.2.3.4" evidence="7 18"/>
<comment type="cofactor">
    <cofactor evidence="2 18">
        <name>NAD(+)</name>
        <dbReference type="ChEBI" id="CHEBI:57540"/>
    </cofactor>
</comment>
<feature type="binding site" evidence="18">
    <location>
        <begin position="136"/>
        <end position="137"/>
    </location>
    <ligand>
        <name>NAD(+)</name>
        <dbReference type="ChEBI" id="CHEBI:57540"/>
    </ligand>
</feature>
<evidence type="ECO:0000256" key="11">
    <source>
        <dbReference type="ARBA" id="ARBA00022723"/>
    </source>
</evidence>
<proteinExistence type="inferred from homology"/>
<evidence type="ECO:0000256" key="16">
    <source>
        <dbReference type="ARBA" id="ARBA00023239"/>
    </source>
</evidence>
<dbReference type="CDD" id="cd08195">
    <property type="entry name" value="DHQS"/>
    <property type="match status" value="1"/>
</dbReference>
<comment type="catalytic activity">
    <reaction evidence="1 18">
        <text>7-phospho-2-dehydro-3-deoxy-D-arabino-heptonate = 3-dehydroquinate + phosphate</text>
        <dbReference type="Rhea" id="RHEA:21968"/>
        <dbReference type="ChEBI" id="CHEBI:32364"/>
        <dbReference type="ChEBI" id="CHEBI:43474"/>
        <dbReference type="ChEBI" id="CHEBI:58394"/>
        <dbReference type="EC" id="4.2.3.4"/>
    </reaction>
</comment>
<dbReference type="RefSeq" id="WP_009019789.1">
    <property type="nucleotide sequence ID" value="NZ_DS999411.1"/>
</dbReference>
<dbReference type="Pfam" id="PF01761">
    <property type="entry name" value="DHQ_synthase"/>
    <property type="match status" value="1"/>
</dbReference>
<dbReference type="GO" id="GO:0003856">
    <property type="term" value="F:3-dehydroquinate synthase activity"/>
    <property type="evidence" value="ECO:0007669"/>
    <property type="project" value="UniProtKB-UniRule"/>
</dbReference>
<dbReference type="InterPro" id="IPR050071">
    <property type="entry name" value="Dehydroquinate_synthase"/>
</dbReference>
<comment type="similarity">
    <text evidence="6 18">Belongs to the sugar phosphate cyclases superfamily. Dehydroquinate synthase family.</text>
</comment>
<dbReference type="Gene3D" id="3.40.50.1970">
    <property type="match status" value="1"/>
</dbReference>
<evidence type="ECO:0000256" key="18">
    <source>
        <dbReference type="HAMAP-Rule" id="MF_00110"/>
    </source>
</evidence>
<feature type="binding site" evidence="18">
    <location>
        <position position="191"/>
    </location>
    <ligand>
        <name>Zn(2+)</name>
        <dbReference type="ChEBI" id="CHEBI:29105"/>
    </ligand>
</feature>
<feature type="binding site" evidence="18">
    <location>
        <begin position="112"/>
        <end position="116"/>
    </location>
    <ligand>
        <name>NAD(+)</name>
        <dbReference type="ChEBI" id="CHEBI:57540"/>
    </ligand>
</feature>
<evidence type="ECO:0000256" key="5">
    <source>
        <dbReference type="ARBA" id="ARBA00004661"/>
    </source>
</evidence>
<dbReference type="InterPro" id="IPR056179">
    <property type="entry name" value="DHQS_C"/>
</dbReference>
<feature type="binding site" evidence="18">
    <location>
        <position position="158"/>
    </location>
    <ligand>
        <name>NAD(+)</name>
        <dbReference type="ChEBI" id="CHEBI:57540"/>
    </ligand>
</feature>
<comment type="pathway">
    <text evidence="5 18">Metabolic intermediate biosynthesis; chorismate biosynthesis; chorismate from D-erythrose 4-phosphate and phosphoenolpyruvate: step 2/7.</text>
</comment>
<accession>B8KUU2</accession>
<evidence type="ECO:0000313" key="22">
    <source>
        <dbReference type="Proteomes" id="UP000004699"/>
    </source>
</evidence>
<sequence length="370" mass="39466">MSTCLHTLHVDLSTPSSDRSYPILIGRDLLADESIFADILEGRDVILVSNDVVAPIFAARVRGALGSRRRVTEVILRDGEANKTMAAVGDILDAALADRHERGAVMVALGGGVVGDITGFAAACYLRGIDFLQLPTTLLAQVDSSVGGKTGVNHPQGKNMIGAFHQPIAVLIDLQTLHSLPAREFSAGIAEVIKYGLISDIGFFDWLEQSASRLLAREESVLAEAIERSCAVKADVVSADEREGGVRAILNFGHTFGHAIEQVQGYGRWLHGEAVACGMVMAARVSAARGQVPRDFVDRLVALLGRFELPVTPPEDMSVADLMASMAGDKKVVEGRIRFILLAQPGNAVIVDDVSAAEIESACFDRANLD</sequence>
<dbReference type="Gene3D" id="1.20.1090.10">
    <property type="entry name" value="Dehydroquinate synthase-like - alpha domain"/>
    <property type="match status" value="1"/>
</dbReference>
<dbReference type="UniPathway" id="UPA00053">
    <property type="reaction ID" value="UER00085"/>
</dbReference>
<feature type="domain" description="3-dehydroquinate synthase C-terminal" evidence="20">
    <location>
        <begin position="188"/>
        <end position="332"/>
    </location>
</feature>
<keyword evidence="13 18" id="KW-0862">Zinc</keyword>
<dbReference type="InterPro" id="IPR016037">
    <property type="entry name" value="DHQ_synth_AroB"/>
</dbReference>
<dbReference type="InterPro" id="IPR030960">
    <property type="entry name" value="DHQS/DOIS_N"/>
</dbReference>
<evidence type="ECO:0000256" key="3">
    <source>
        <dbReference type="ARBA" id="ARBA00003485"/>
    </source>
</evidence>
<evidence type="ECO:0000256" key="15">
    <source>
        <dbReference type="ARBA" id="ARBA00023141"/>
    </source>
</evidence>
<evidence type="ECO:0000256" key="7">
    <source>
        <dbReference type="ARBA" id="ARBA00013031"/>
    </source>
</evidence>
<keyword evidence="16 18" id="KW-0456">Lyase</keyword>
<evidence type="ECO:0000313" key="21">
    <source>
        <dbReference type="EMBL" id="EED35042.1"/>
    </source>
</evidence>
<reference evidence="22" key="1">
    <citation type="journal article" date="2013" name="BMC Microbiol.">
        <title>Taxonomy and evolution of bacteriochlorophyll a-containing members of the OM60/NOR5 clade of marine gammaproteobacteria: description of Luminiphilus syltensis gen. nov., sp. nov., reclassification of Haliea rubra as Pseudohaliea rubra gen. nov., comb. nov., and emendation of Chromatocurvus halotolerans.</title>
        <authorList>
            <person name="Spring S."/>
            <person name="Riedel T."/>
            <person name="Sproer C."/>
            <person name="Yan S."/>
            <person name="Harder J."/>
            <person name="Fuchs B.M."/>
        </authorList>
    </citation>
    <scope>NUCLEOTIDE SEQUENCE [LARGE SCALE GENOMIC DNA]</scope>
    <source>
        <strain evidence="22">NOR51-B</strain>
    </source>
</reference>
<evidence type="ECO:0000256" key="6">
    <source>
        <dbReference type="ARBA" id="ARBA00005412"/>
    </source>
</evidence>
<dbReference type="eggNOG" id="COG0337">
    <property type="taxonomic scope" value="Bacteria"/>
</dbReference>
<keyword evidence="11 18" id="KW-0479">Metal-binding</keyword>
<evidence type="ECO:0000256" key="4">
    <source>
        <dbReference type="ARBA" id="ARBA00004496"/>
    </source>
</evidence>
<feature type="binding site" evidence="18">
    <location>
        <position position="149"/>
    </location>
    <ligand>
        <name>NAD(+)</name>
        <dbReference type="ChEBI" id="CHEBI:57540"/>
    </ligand>
</feature>
<keyword evidence="14 18" id="KW-0520">NAD</keyword>
<dbReference type="HAMAP" id="MF_00110">
    <property type="entry name" value="DHQ_synthase"/>
    <property type="match status" value="1"/>
</dbReference>
<dbReference type="HOGENOM" id="CLU_001201_0_2_6"/>
<dbReference type="GO" id="GO:0005737">
    <property type="term" value="C:cytoplasm"/>
    <property type="evidence" value="ECO:0007669"/>
    <property type="project" value="UniProtKB-SubCell"/>
</dbReference>
<keyword evidence="22" id="KW-1185">Reference proteome</keyword>
<dbReference type="GO" id="GO:0009423">
    <property type="term" value="P:chorismate biosynthetic process"/>
    <property type="evidence" value="ECO:0007669"/>
    <property type="project" value="UniProtKB-UniRule"/>
</dbReference>
<gene>
    <name evidence="18 21" type="primary">aroB</name>
    <name evidence="21" type="ORF">NOR51B_984</name>
</gene>
<evidence type="ECO:0000256" key="1">
    <source>
        <dbReference type="ARBA" id="ARBA00001393"/>
    </source>
</evidence>
<evidence type="ECO:0000256" key="13">
    <source>
        <dbReference type="ARBA" id="ARBA00022833"/>
    </source>
</evidence>
<dbReference type="OrthoDB" id="9806583at2"/>
<evidence type="ECO:0000259" key="19">
    <source>
        <dbReference type="Pfam" id="PF01761"/>
    </source>
</evidence>
<feature type="binding site" evidence="18">
    <location>
        <position position="254"/>
    </location>
    <ligand>
        <name>Zn(2+)</name>
        <dbReference type="ChEBI" id="CHEBI:29105"/>
    </ligand>
</feature>
<evidence type="ECO:0000256" key="8">
    <source>
        <dbReference type="ARBA" id="ARBA00017684"/>
    </source>
</evidence>
<dbReference type="FunFam" id="3.40.50.1970:FF:000001">
    <property type="entry name" value="3-dehydroquinate synthase"/>
    <property type="match status" value="1"/>
</dbReference>
<dbReference type="Proteomes" id="UP000004699">
    <property type="component" value="Unassembled WGS sequence"/>
</dbReference>
<evidence type="ECO:0000256" key="9">
    <source>
        <dbReference type="ARBA" id="ARBA00022490"/>
    </source>
</evidence>
<dbReference type="GO" id="GO:0000166">
    <property type="term" value="F:nucleotide binding"/>
    <property type="evidence" value="ECO:0007669"/>
    <property type="project" value="UniProtKB-KW"/>
</dbReference>
<keyword evidence="12 18" id="KW-0547">Nucleotide-binding</keyword>
<evidence type="ECO:0000256" key="17">
    <source>
        <dbReference type="ARBA" id="ARBA00023285"/>
    </source>
</evidence>
<keyword evidence="17 18" id="KW-0170">Cobalt</keyword>
<feature type="binding site" evidence="18">
    <location>
        <position position="271"/>
    </location>
    <ligand>
        <name>Zn(2+)</name>
        <dbReference type="ChEBI" id="CHEBI:29105"/>
    </ligand>
</feature>
<comment type="function">
    <text evidence="3 18">Catalyzes the conversion of 3-deoxy-D-arabino-heptulosonate 7-phosphate (DAHP) to dehydroquinate (DHQ).</text>
</comment>
<dbReference type="PANTHER" id="PTHR43622">
    <property type="entry name" value="3-DEHYDROQUINATE SYNTHASE"/>
    <property type="match status" value="1"/>
</dbReference>